<evidence type="ECO:0000256" key="9">
    <source>
        <dbReference type="ARBA" id="ARBA00023186"/>
    </source>
</evidence>
<keyword evidence="8" id="KW-0346">Stress response</keyword>
<dbReference type="InterPro" id="IPR013126">
    <property type="entry name" value="Hsp_70_fam"/>
</dbReference>
<evidence type="ECO:0000256" key="12">
    <source>
        <dbReference type="ARBA" id="ARBA00033103"/>
    </source>
</evidence>
<dbReference type="STRING" id="2325.TKV_c18240"/>
<dbReference type="EMBL" id="CP009170">
    <property type="protein sequence ID" value="AIS52974.1"/>
    <property type="molecule type" value="Genomic_DNA"/>
</dbReference>
<dbReference type="HOGENOM" id="CLU_005965_2_4_9"/>
<evidence type="ECO:0000256" key="1">
    <source>
        <dbReference type="ARBA" id="ARBA00002290"/>
    </source>
</evidence>
<dbReference type="PANTHER" id="PTHR19375">
    <property type="entry name" value="HEAT SHOCK PROTEIN 70KDA"/>
    <property type="match status" value="1"/>
</dbReference>
<evidence type="ECO:0000256" key="8">
    <source>
        <dbReference type="ARBA" id="ARBA00023016"/>
    </source>
</evidence>
<dbReference type="InterPro" id="IPR029047">
    <property type="entry name" value="HSP70_peptide-bd_sf"/>
</dbReference>
<evidence type="ECO:0000256" key="7">
    <source>
        <dbReference type="ARBA" id="ARBA00022840"/>
    </source>
</evidence>
<keyword evidence="7 13" id="KW-0067">ATP-binding</keyword>
<dbReference type="eggNOG" id="COG0443">
    <property type="taxonomic scope" value="Bacteria"/>
</dbReference>
<name>A0A097AT41_THEKI</name>
<evidence type="ECO:0000313" key="15">
    <source>
        <dbReference type="Proteomes" id="UP000029669"/>
    </source>
</evidence>
<keyword evidence="15" id="KW-1185">Reference proteome</keyword>
<gene>
    <name evidence="14" type="primary">dnaK2</name>
    <name evidence="14" type="ORF">TKV_c18240</name>
</gene>
<evidence type="ECO:0000256" key="3">
    <source>
        <dbReference type="ARBA" id="ARBA00014415"/>
    </source>
</evidence>
<reference evidence="15" key="1">
    <citation type="journal article" date="2015" name="Genome Announc.">
        <title>Whole-Genome Sequences of 80 Environmental and Clinical Isolates of Burkholderia pseudomallei.</title>
        <authorList>
            <person name="Johnson S.L."/>
            <person name="Baker A.L."/>
            <person name="Chain P.S."/>
            <person name="Currie B.J."/>
            <person name="Daligault H.E."/>
            <person name="Davenport K.W."/>
            <person name="Davis C.B."/>
            <person name="Inglis T.J."/>
            <person name="Kaestli M."/>
            <person name="Koren S."/>
            <person name="Mayo M."/>
            <person name="Merritt A.J."/>
            <person name="Price E.P."/>
            <person name="Sarovich D.S."/>
            <person name="Warner J."/>
            <person name="Rosovitz M.J."/>
        </authorList>
    </citation>
    <scope>NUCLEOTIDE SEQUENCE [LARGE SCALE GENOMIC DNA]</scope>
    <source>
        <strain evidence="15">DSM 2030</strain>
    </source>
</reference>
<sequence>MKLYVGIDLGTTNTVAAVLEFLKDEELLPRVVDIGQFTEDYEYIYEKLLPSCLYIDKSGNKYLGKIAKAMKIREPDRVIYNSKNYIGIPEYFWEIDEQKFSPEDVAALILKEVKMNLERKMGKEITSAVITVPASFNHDQIQATKNAAKMAGFDDRETYFISEPTAALLDFINTERKLPQSKRRLDFSRLRKMLVFDLGGGTCDVSVLNVQINDKDFIMEEIAISSHTLVGGVNFDLMGSIYLLEKYAKEMSETFENLFEDENEKRRVYNRMVYEMEKARIFFSTKKEEEAIYESILEDFINGKPYRFKISKKEYEECIKPLITKDGNLRDNVIDPILDTLNKANLTVYDIDDVFLAGGMGTYQPIQQAIEKLFMKKSLISLHPIYSVARGAAIYHYLNEKLGKSNDNLKIDPVVASNIYIDIKNGLPFLIVSQGTRAPFEKVYDGILKVSNATGMRLDIFSGKSLWDPKMKRLKSVQLSFLNVIKPGTPISLKVNFDRNRILTLSAWVSGCMEQKLQVVIGEGSEGHGY</sequence>
<dbReference type="Gene3D" id="2.60.34.10">
    <property type="entry name" value="Substrate Binding Domain Of DNAk, Chain A, domain 1"/>
    <property type="match status" value="1"/>
</dbReference>
<dbReference type="PROSITE" id="PS00329">
    <property type="entry name" value="HSP70_2"/>
    <property type="match status" value="1"/>
</dbReference>
<keyword evidence="6 13" id="KW-0547">Nucleotide-binding</keyword>
<dbReference type="AlphaFoldDB" id="A0A097AT41"/>
<protein>
    <recommendedName>
        <fullName evidence="3">Chaperone protein DnaK</fullName>
    </recommendedName>
    <alternativeName>
        <fullName evidence="4">Chaperone protein dnaK</fullName>
    </alternativeName>
    <alternativeName>
        <fullName evidence="12">HSP70</fullName>
    </alternativeName>
    <alternativeName>
        <fullName evidence="11">Heat shock 70 kDa protein</fullName>
    </alternativeName>
    <alternativeName>
        <fullName evidence="10">Heat shock protein 70</fullName>
    </alternativeName>
</protein>
<evidence type="ECO:0000256" key="5">
    <source>
        <dbReference type="ARBA" id="ARBA00022553"/>
    </source>
</evidence>
<dbReference type="GO" id="GO:0140662">
    <property type="term" value="F:ATP-dependent protein folding chaperone"/>
    <property type="evidence" value="ECO:0007669"/>
    <property type="project" value="InterPro"/>
</dbReference>
<comment type="function">
    <text evidence="1">Acts as a chaperone.</text>
</comment>
<dbReference type="SUPFAM" id="SSF53067">
    <property type="entry name" value="Actin-like ATPase domain"/>
    <property type="match status" value="2"/>
</dbReference>
<evidence type="ECO:0000313" key="14">
    <source>
        <dbReference type="EMBL" id="AIS52974.1"/>
    </source>
</evidence>
<dbReference type="OrthoDB" id="9766019at2"/>
<proteinExistence type="inferred from homology"/>
<dbReference type="InterPro" id="IPR018181">
    <property type="entry name" value="Heat_shock_70_CS"/>
</dbReference>
<keyword evidence="9" id="KW-0143">Chaperone</keyword>
<dbReference type="KEGG" id="tki:TKV_c18240"/>
<dbReference type="GO" id="GO:0005524">
    <property type="term" value="F:ATP binding"/>
    <property type="evidence" value="ECO:0007669"/>
    <property type="project" value="UniProtKB-KW"/>
</dbReference>
<dbReference type="FunFam" id="3.30.420.40:FF:000028">
    <property type="entry name" value="heat shock 70 kDa protein-like"/>
    <property type="match status" value="1"/>
</dbReference>
<dbReference type="InterPro" id="IPR043129">
    <property type="entry name" value="ATPase_NBD"/>
</dbReference>
<dbReference type="RefSeq" id="WP_049685628.1">
    <property type="nucleotide sequence ID" value="NZ_CP009170.1"/>
</dbReference>
<dbReference type="Proteomes" id="UP000029669">
    <property type="component" value="Chromosome"/>
</dbReference>
<dbReference type="Gene3D" id="3.30.420.40">
    <property type="match status" value="2"/>
</dbReference>
<accession>A0A097AT41</accession>
<dbReference type="SUPFAM" id="SSF100920">
    <property type="entry name" value="Heat shock protein 70kD (HSP70), peptide-binding domain"/>
    <property type="match status" value="1"/>
</dbReference>
<evidence type="ECO:0000256" key="10">
    <source>
        <dbReference type="ARBA" id="ARBA00030019"/>
    </source>
</evidence>
<evidence type="ECO:0000256" key="6">
    <source>
        <dbReference type="ARBA" id="ARBA00022741"/>
    </source>
</evidence>
<evidence type="ECO:0000256" key="4">
    <source>
        <dbReference type="ARBA" id="ARBA00017249"/>
    </source>
</evidence>
<dbReference type="Pfam" id="PF00012">
    <property type="entry name" value="HSP70"/>
    <property type="match status" value="1"/>
</dbReference>
<organism evidence="14 15">
    <name type="scientific">Thermoanaerobacter kivui</name>
    <name type="common">Acetogenium kivui</name>
    <dbReference type="NCBI Taxonomy" id="2325"/>
    <lineage>
        <taxon>Bacteria</taxon>
        <taxon>Bacillati</taxon>
        <taxon>Bacillota</taxon>
        <taxon>Clostridia</taxon>
        <taxon>Thermoanaerobacterales</taxon>
        <taxon>Thermoanaerobacteraceae</taxon>
        <taxon>Thermoanaerobacter</taxon>
    </lineage>
</organism>
<dbReference type="Gene3D" id="3.90.640.10">
    <property type="entry name" value="Actin, Chain A, domain 4"/>
    <property type="match status" value="1"/>
</dbReference>
<keyword evidence="5" id="KW-0597">Phosphoprotein</keyword>
<dbReference type="PRINTS" id="PR00301">
    <property type="entry name" value="HEATSHOCK70"/>
</dbReference>
<comment type="similarity">
    <text evidence="2 13">Belongs to the heat shock protein 70 family.</text>
</comment>
<evidence type="ECO:0000256" key="11">
    <source>
        <dbReference type="ARBA" id="ARBA00030945"/>
    </source>
</evidence>
<evidence type="ECO:0000256" key="2">
    <source>
        <dbReference type="ARBA" id="ARBA00007381"/>
    </source>
</evidence>
<evidence type="ECO:0000256" key="13">
    <source>
        <dbReference type="RuleBase" id="RU003322"/>
    </source>
</evidence>